<keyword evidence="1" id="KW-0472">Membrane</keyword>
<accession>A0A8H7CK65</accession>
<dbReference type="AlphaFoldDB" id="A0A8H7CK65"/>
<gene>
    <name evidence="2" type="ORF">MSAN_02100200</name>
</gene>
<protein>
    <submittedName>
        <fullName evidence="2">Uncharacterized protein</fullName>
    </submittedName>
</protein>
<dbReference type="EMBL" id="JACAZH010000029">
    <property type="protein sequence ID" value="KAF7340719.1"/>
    <property type="molecule type" value="Genomic_DNA"/>
</dbReference>
<keyword evidence="1" id="KW-1133">Transmembrane helix</keyword>
<feature type="transmembrane region" description="Helical" evidence="1">
    <location>
        <begin position="55"/>
        <end position="77"/>
    </location>
</feature>
<keyword evidence="3" id="KW-1185">Reference proteome</keyword>
<name>A0A8H7CK65_9AGAR</name>
<comment type="caution">
    <text evidence="2">The sequence shown here is derived from an EMBL/GenBank/DDBJ whole genome shotgun (WGS) entry which is preliminary data.</text>
</comment>
<sequence>MQYTVNAGTFDFLWELMVLTFSQTAVTLVLYGVYLILFVLSLYALSCRKAAGTTLLIVASCTMAVLASTQMALAVALTARFGRVTQEIVHNQFLAADLKNAARLDVAVKSVFVINK</sequence>
<proteinExistence type="predicted"/>
<organism evidence="2 3">
    <name type="scientific">Mycena sanguinolenta</name>
    <dbReference type="NCBI Taxonomy" id="230812"/>
    <lineage>
        <taxon>Eukaryota</taxon>
        <taxon>Fungi</taxon>
        <taxon>Dikarya</taxon>
        <taxon>Basidiomycota</taxon>
        <taxon>Agaricomycotina</taxon>
        <taxon>Agaricomycetes</taxon>
        <taxon>Agaricomycetidae</taxon>
        <taxon>Agaricales</taxon>
        <taxon>Marasmiineae</taxon>
        <taxon>Mycenaceae</taxon>
        <taxon>Mycena</taxon>
    </lineage>
</organism>
<dbReference type="Proteomes" id="UP000623467">
    <property type="component" value="Unassembled WGS sequence"/>
</dbReference>
<dbReference type="OrthoDB" id="3061393at2759"/>
<feature type="transmembrane region" description="Helical" evidence="1">
    <location>
        <begin position="20"/>
        <end position="43"/>
    </location>
</feature>
<evidence type="ECO:0000313" key="3">
    <source>
        <dbReference type="Proteomes" id="UP000623467"/>
    </source>
</evidence>
<evidence type="ECO:0000313" key="2">
    <source>
        <dbReference type="EMBL" id="KAF7340719.1"/>
    </source>
</evidence>
<evidence type="ECO:0000256" key="1">
    <source>
        <dbReference type="SAM" id="Phobius"/>
    </source>
</evidence>
<reference evidence="2" key="1">
    <citation type="submission" date="2020-05" db="EMBL/GenBank/DDBJ databases">
        <title>Mycena genomes resolve the evolution of fungal bioluminescence.</title>
        <authorList>
            <person name="Tsai I.J."/>
        </authorList>
    </citation>
    <scope>NUCLEOTIDE SEQUENCE</scope>
    <source>
        <strain evidence="2">160909Yilan</strain>
    </source>
</reference>
<keyword evidence="1" id="KW-0812">Transmembrane</keyword>